<dbReference type="GO" id="GO:0007596">
    <property type="term" value="P:blood coagulation"/>
    <property type="evidence" value="ECO:0007669"/>
    <property type="project" value="InterPro"/>
</dbReference>
<evidence type="ECO:0000256" key="8">
    <source>
        <dbReference type="SAM" id="Coils"/>
    </source>
</evidence>
<name>A0A452IL65_9SAUR</name>
<dbReference type="GO" id="GO:0005576">
    <property type="term" value="C:extracellular region"/>
    <property type="evidence" value="ECO:0007669"/>
    <property type="project" value="UniProtKB-SubCell"/>
</dbReference>
<dbReference type="FunFam" id="3.90.215.10:FF:000001">
    <property type="entry name" value="Tenascin isoform 1"/>
    <property type="match status" value="1"/>
</dbReference>
<evidence type="ECO:0000259" key="9">
    <source>
        <dbReference type="PROSITE" id="PS51406"/>
    </source>
</evidence>
<evidence type="ECO:0000256" key="3">
    <source>
        <dbReference type="ARBA" id="ARBA00022657"/>
    </source>
</evidence>
<feature type="domain" description="Fibrinogen C-terminal" evidence="9">
    <location>
        <begin position="75"/>
        <end position="295"/>
    </location>
</feature>
<keyword evidence="2" id="KW-0964">Secreted</keyword>
<dbReference type="Gene3D" id="3.90.215.10">
    <property type="entry name" value="Gamma Fibrinogen, chain A, domain 1"/>
    <property type="match status" value="1"/>
</dbReference>
<dbReference type="SUPFAM" id="SSF56496">
    <property type="entry name" value="Fibrinogen C-terminal domain-like"/>
    <property type="match status" value="1"/>
</dbReference>
<dbReference type="GO" id="GO:0001525">
    <property type="term" value="P:angiogenesis"/>
    <property type="evidence" value="ECO:0007669"/>
    <property type="project" value="UniProtKB-KW"/>
</dbReference>
<evidence type="ECO:0000256" key="5">
    <source>
        <dbReference type="ARBA" id="ARBA00023054"/>
    </source>
</evidence>
<reference evidence="10" key="3">
    <citation type="submission" date="2025-09" db="UniProtKB">
        <authorList>
            <consortium name="Ensembl"/>
        </authorList>
    </citation>
    <scope>IDENTIFICATION</scope>
</reference>
<proteinExistence type="predicted"/>
<keyword evidence="6" id="KW-1015">Disulfide bond</keyword>
<keyword evidence="11" id="KW-1185">Reference proteome</keyword>
<protein>
    <recommendedName>
        <fullName evidence="9">Fibrinogen C-terminal domain-containing protein</fullName>
    </recommendedName>
</protein>
<keyword evidence="3" id="KW-0037">Angiogenesis</keyword>
<dbReference type="SMART" id="SM00186">
    <property type="entry name" value="FBG"/>
    <property type="match status" value="1"/>
</dbReference>
<dbReference type="InterPro" id="IPR020837">
    <property type="entry name" value="Fibrinogen_CS"/>
</dbReference>
<dbReference type="FunFam" id="4.10.530.10:FF:000001">
    <property type="entry name" value="angiopoietin-2 isoform X1"/>
    <property type="match status" value="1"/>
</dbReference>
<sequence length="296" mass="33688">METKHQTELEGIHTEKEKLQRLVSHQSHTIEDLEKSLHAANSNTSLLQRQQLQLLESVQSLVQLVSQGKGELIPQESPGLARDCAQNRRAGFNTSGIYTLHVANMTEPRKVFCDMETERGGWTVIQRRTNGSVNFQRKWKEYKQGFGDPAGEYWLGNEAVHLLTSQASYSLRVELLDWEGNQAYAHYETFQLGSERHLYRISLKGYSGTAGQQSGIVLQGINFSTRDSDNDNCFCKCAQMLSGGWWFDACGLSNLNGIYYPAKHNVRKLNGIRWHYFQGPSYSLKGTRMMIRPSDF</sequence>
<evidence type="ECO:0000256" key="2">
    <source>
        <dbReference type="ARBA" id="ARBA00022525"/>
    </source>
</evidence>
<evidence type="ECO:0000256" key="1">
    <source>
        <dbReference type="ARBA" id="ARBA00004613"/>
    </source>
</evidence>
<dbReference type="CDD" id="cd00087">
    <property type="entry name" value="FReD"/>
    <property type="match status" value="1"/>
</dbReference>
<dbReference type="InterPro" id="IPR002181">
    <property type="entry name" value="Fibrinogen_a/b/g_C_dom"/>
</dbReference>
<reference evidence="10" key="2">
    <citation type="submission" date="2025-08" db="UniProtKB">
        <authorList>
            <consortium name="Ensembl"/>
        </authorList>
    </citation>
    <scope>IDENTIFICATION</scope>
</reference>
<dbReference type="Pfam" id="PF25443">
    <property type="entry name" value="ANG-1"/>
    <property type="match status" value="1"/>
</dbReference>
<dbReference type="Proteomes" id="UP000291020">
    <property type="component" value="Unassembled WGS sequence"/>
</dbReference>
<dbReference type="InterPro" id="IPR057439">
    <property type="entry name" value="ANG-1/2/4"/>
</dbReference>
<keyword evidence="7" id="KW-0325">Glycoprotein</keyword>
<dbReference type="NCBIfam" id="NF040941">
    <property type="entry name" value="GGGWT_bact"/>
    <property type="match status" value="1"/>
</dbReference>
<dbReference type="InterPro" id="IPR014716">
    <property type="entry name" value="Fibrinogen_a/b/g_C_1"/>
</dbReference>
<dbReference type="STRING" id="38772.ENSGAGP00000028647"/>
<dbReference type="PANTHER" id="PTHR47221">
    <property type="entry name" value="FIBRINOGEN ALPHA CHAIN"/>
    <property type="match status" value="1"/>
</dbReference>
<dbReference type="AlphaFoldDB" id="A0A452IL65"/>
<keyword evidence="5 8" id="KW-0175">Coiled coil</keyword>
<evidence type="ECO:0000256" key="7">
    <source>
        <dbReference type="ARBA" id="ARBA00023180"/>
    </source>
</evidence>
<organism evidence="10 11">
    <name type="scientific">Gopherus agassizii</name>
    <name type="common">Agassiz's desert tortoise</name>
    <dbReference type="NCBI Taxonomy" id="38772"/>
    <lineage>
        <taxon>Eukaryota</taxon>
        <taxon>Metazoa</taxon>
        <taxon>Chordata</taxon>
        <taxon>Craniata</taxon>
        <taxon>Vertebrata</taxon>
        <taxon>Euteleostomi</taxon>
        <taxon>Archelosauria</taxon>
        <taxon>Testudinata</taxon>
        <taxon>Testudines</taxon>
        <taxon>Cryptodira</taxon>
        <taxon>Durocryptodira</taxon>
        <taxon>Testudinoidea</taxon>
        <taxon>Testudinidae</taxon>
        <taxon>Gopherus</taxon>
    </lineage>
</organism>
<accession>A0A452IL65</accession>
<feature type="coiled-coil region" evidence="8">
    <location>
        <begin position="16"/>
        <end position="50"/>
    </location>
</feature>
<dbReference type="InterPro" id="IPR036056">
    <property type="entry name" value="Fibrinogen-like_C"/>
</dbReference>
<evidence type="ECO:0000313" key="11">
    <source>
        <dbReference type="Proteomes" id="UP000291020"/>
    </source>
</evidence>
<reference evidence="11" key="1">
    <citation type="journal article" date="2017" name="PLoS ONE">
        <title>The Agassiz's desert tortoise genome provides a resource for the conservation of a threatened species.</title>
        <authorList>
            <person name="Tollis M."/>
            <person name="DeNardo D.F."/>
            <person name="Cornelius J.A."/>
            <person name="Dolby G.A."/>
            <person name="Edwards T."/>
            <person name="Henen B.T."/>
            <person name="Karl A.E."/>
            <person name="Murphy R.W."/>
            <person name="Kusumi K."/>
        </authorList>
    </citation>
    <scope>NUCLEOTIDE SEQUENCE [LARGE SCALE GENOMIC DNA]</scope>
</reference>
<dbReference type="InterPro" id="IPR037579">
    <property type="entry name" value="FIB_ANG-like"/>
</dbReference>
<dbReference type="Gene3D" id="4.10.530.10">
    <property type="entry name" value="Gamma-fibrinogen Carboxyl Terminal Fragment, domain 2"/>
    <property type="match status" value="1"/>
</dbReference>
<keyword evidence="4" id="KW-0732">Signal</keyword>
<dbReference type="Pfam" id="PF00147">
    <property type="entry name" value="Fibrinogen_C"/>
    <property type="match status" value="1"/>
</dbReference>
<evidence type="ECO:0000256" key="4">
    <source>
        <dbReference type="ARBA" id="ARBA00022729"/>
    </source>
</evidence>
<evidence type="ECO:0000313" key="10">
    <source>
        <dbReference type="Ensembl" id="ENSGAGP00000028647.1"/>
    </source>
</evidence>
<comment type="subcellular location">
    <subcellularLocation>
        <location evidence="1">Secreted</location>
    </subcellularLocation>
</comment>
<evidence type="ECO:0000256" key="6">
    <source>
        <dbReference type="ARBA" id="ARBA00023157"/>
    </source>
</evidence>
<dbReference type="PANTHER" id="PTHR47221:SF6">
    <property type="entry name" value="FIBRINOGEN ALPHA CHAIN"/>
    <property type="match status" value="1"/>
</dbReference>
<dbReference type="PROSITE" id="PS51406">
    <property type="entry name" value="FIBRINOGEN_C_2"/>
    <property type="match status" value="1"/>
</dbReference>
<dbReference type="Ensembl" id="ENSGAGT00000032539.1">
    <property type="protein sequence ID" value="ENSGAGP00000028647.1"/>
    <property type="gene ID" value="ENSGAGG00000020764.1"/>
</dbReference>
<dbReference type="PROSITE" id="PS00514">
    <property type="entry name" value="FIBRINOGEN_C_1"/>
    <property type="match status" value="1"/>
</dbReference>